<protein>
    <submittedName>
        <fullName evidence="2">Enoyl-CoA hydratase/isomerase family protein</fullName>
    </submittedName>
</protein>
<dbReference type="Pfam" id="PF00378">
    <property type="entry name" value="ECH_1"/>
    <property type="match status" value="1"/>
</dbReference>
<name>A0ABN1HB52_9ACTN</name>
<gene>
    <name evidence="2" type="ORF">GCM10009547_45500</name>
</gene>
<proteinExistence type="inferred from homology"/>
<reference evidence="2 3" key="1">
    <citation type="journal article" date="2019" name="Int. J. Syst. Evol. Microbiol.">
        <title>The Global Catalogue of Microorganisms (GCM) 10K type strain sequencing project: providing services to taxonomists for standard genome sequencing and annotation.</title>
        <authorList>
            <consortium name="The Broad Institute Genomics Platform"/>
            <consortium name="The Broad Institute Genome Sequencing Center for Infectious Disease"/>
            <person name="Wu L."/>
            <person name="Ma J."/>
        </authorList>
    </citation>
    <scope>NUCLEOTIDE SEQUENCE [LARGE SCALE GENOMIC DNA]</scope>
    <source>
        <strain evidence="2 3">JCM 10671</strain>
    </source>
</reference>
<dbReference type="PANTHER" id="PTHR43459">
    <property type="entry name" value="ENOYL-COA HYDRATASE"/>
    <property type="match status" value="1"/>
</dbReference>
<dbReference type="SUPFAM" id="SSF52096">
    <property type="entry name" value="ClpP/crotonase"/>
    <property type="match status" value="1"/>
</dbReference>
<evidence type="ECO:0000313" key="2">
    <source>
        <dbReference type="EMBL" id="GAA0636163.1"/>
    </source>
</evidence>
<dbReference type="EMBL" id="BAAAHE010000049">
    <property type="protein sequence ID" value="GAA0636163.1"/>
    <property type="molecule type" value="Genomic_DNA"/>
</dbReference>
<dbReference type="Proteomes" id="UP001500957">
    <property type="component" value="Unassembled WGS sequence"/>
</dbReference>
<organism evidence="2 3">
    <name type="scientific">Sporichthya brevicatena</name>
    <dbReference type="NCBI Taxonomy" id="171442"/>
    <lineage>
        <taxon>Bacteria</taxon>
        <taxon>Bacillati</taxon>
        <taxon>Actinomycetota</taxon>
        <taxon>Actinomycetes</taxon>
        <taxon>Sporichthyales</taxon>
        <taxon>Sporichthyaceae</taxon>
        <taxon>Sporichthya</taxon>
    </lineage>
</organism>
<dbReference type="InterPro" id="IPR018376">
    <property type="entry name" value="Enoyl-CoA_hyd/isom_CS"/>
</dbReference>
<comment type="caution">
    <text evidence="2">The sequence shown here is derived from an EMBL/GenBank/DDBJ whole genome shotgun (WGS) entry which is preliminary data.</text>
</comment>
<keyword evidence="3" id="KW-1185">Reference proteome</keyword>
<dbReference type="CDD" id="cd06558">
    <property type="entry name" value="crotonase-like"/>
    <property type="match status" value="1"/>
</dbReference>
<dbReference type="InterPro" id="IPR001753">
    <property type="entry name" value="Enoyl-CoA_hydra/iso"/>
</dbReference>
<dbReference type="PANTHER" id="PTHR43459:SF1">
    <property type="entry name" value="EG:BACN32G11.4 PROTEIN"/>
    <property type="match status" value="1"/>
</dbReference>
<dbReference type="RefSeq" id="WP_344609146.1">
    <property type="nucleotide sequence ID" value="NZ_BAAAHE010000049.1"/>
</dbReference>
<dbReference type="PROSITE" id="PS00166">
    <property type="entry name" value="ENOYL_COA_HYDRATASE"/>
    <property type="match status" value="1"/>
</dbReference>
<accession>A0ABN1HB52</accession>
<dbReference type="InterPro" id="IPR029045">
    <property type="entry name" value="ClpP/crotonase-like_dom_sf"/>
</dbReference>
<sequence>MTVSIEAIDHVCVVEFSRPPHNYFDAALIGAVADACAEASARPECRAVVLASSGRHFCAGADFAGPDGDSFDTATLYAAGLPLFEIDVPLVAAVQGSAIGGGFGLALAADFRVAGPSTRFRCNFARLGIHHGFGLTVTLPRVVGDQLALDLLCTGRTVDGEEALRIRLCDRLAPEGEVRQEAVALAAALAANGPIAVQAIRRTMRAGLRDAVRDATAREHSAQQLCRTTSDFAEGVHAASERREPRFLGR</sequence>
<evidence type="ECO:0000313" key="3">
    <source>
        <dbReference type="Proteomes" id="UP001500957"/>
    </source>
</evidence>
<evidence type="ECO:0000256" key="1">
    <source>
        <dbReference type="RuleBase" id="RU003707"/>
    </source>
</evidence>
<dbReference type="Gene3D" id="3.90.226.10">
    <property type="entry name" value="2-enoyl-CoA Hydratase, Chain A, domain 1"/>
    <property type="match status" value="1"/>
</dbReference>
<comment type="similarity">
    <text evidence="1">Belongs to the enoyl-CoA hydratase/isomerase family.</text>
</comment>